<evidence type="ECO:0000256" key="4">
    <source>
        <dbReference type="ARBA" id="ARBA00023004"/>
    </source>
</evidence>
<keyword evidence="5 6" id="KW-0411">Iron-sulfur</keyword>
<dbReference type="Pfam" id="PF01883">
    <property type="entry name" value="FeS_assembly_P"/>
    <property type="match status" value="1"/>
</dbReference>
<dbReference type="AlphaFoldDB" id="A0A6M4IH42"/>
<dbReference type="KEGG" id="ggr:HKW67_02245"/>
<evidence type="ECO:0000256" key="6">
    <source>
        <dbReference type="HAMAP-Rule" id="MF_02040"/>
    </source>
</evidence>
<keyword evidence="3 6" id="KW-0067">ATP-binding</keyword>
<feature type="domain" description="MIP18 family-like" evidence="8">
    <location>
        <begin position="6"/>
        <end position="76"/>
    </location>
</feature>
<evidence type="ECO:0000256" key="3">
    <source>
        <dbReference type="ARBA" id="ARBA00022840"/>
    </source>
</evidence>
<dbReference type="HAMAP" id="MF_02040">
    <property type="entry name" value="Mrp_NBP35"/>
    <property type="match status" value="1"/>
</dbReference>
<dbReference type="InterPro" id="IPR033756">
    <property type="entry name" value="YlxH/NBP35"/>
</dbReference>
<proteinExistence type="inferred from homology"/>
<dbReference type="InterPro" id="IPR027417">
    <property type="entry name" value="P-loop_NTPase"/>
</dbReference>
<comment type="similarity">
    <text evidence="6">Belongs to the Mrp/NBP35 ATP-binding proteins family.</text>
</comment>
<protein>
    <recommendedName>
        <fullName evidence="6">Iron-sulfur cluster carrier protein</fullName>
    </recommendedName>
</protein>
<dbReference type="SUPFAM" id="SSF52540">
    <property type="entry name" value="P-loop containing nucleoside triphosphate hydrolases"/>
    <property type="match status" value="1"/>
</dbReference>
<dbReference type="PANTHER" id="PTHR42961:SF2">
    <property type="entry name" value="IRON-SULFUR PROTEIN NUBPL"/>
    <property type="match status" value="1"/>
</dbReference>
<dbReference type="GO" id="GO:0005524">
    <property type="term" value="F:ATP binding"/>
    <property type="evidence" value="ECO:0007669"/>
    <property type="project" value="UniProtKB-UniRule"/>
</dbReference>
<evidence type="ECO:0000259" key="8">
    <source>
        <dbReference type="Pfam" id="PF01883"/>
    </source>
</evidence>
<dbReference type="InterPro" id="IPR019591">
    <property type="entry name" value="Mrp/NBP35_ATP-bd"/>
</dbReference>
<evidence type="ECO:0000256" key="5">
    <source>
        <dbReference type="ARBA" id="ARBA00023014"/>
    </source>
</evidence>
<accession>A0A6M4IH42</accession>
<gene>
    <name evidence="9" type="ORF">HKW67_02245</name>
</gene>
<keyword evidence="2 6" id="KW-0547">Nucleotide-binding</keyword>
<reference evidence="9 10" key="1">
    <citation type="submission" date="2020-05" db="EMBL/GenBank/DDBJ databases">
        <title>Complete genome sequence of Gemmatimonas greenlandica TET16.</title>
        <authorList>
            <person name="Zeng Y."/>
        </authorList>
    </citation>
    <scope>NUCLEOTIDE SEQUENCE [LARGE SCALE GENOMIC DNA]</scope>
    <source>
        <strain evidence="9 10">TET16</strain>
    </source>
</reference>
<dbReference type="InterPro" id="IPR034904">
    <property type="entry name" value="FSCA_dom_sf"/>
</dbReference>
<dbReference type="CDD" id="cd02037">
    <property type="entry name" value="Mrp_NBP35"/>
    <property type="match status" value="1"/>
</dbReference>
<dbReference type="Pfam" id="PF10609">
    <property type="entry name" value="ParA"/>
    <property type="match status" value="1"/>
</dbReference>
<feature type="binding site" evidence="6">
    <location>
        <begin position="144"/>
        <end position="151"/>
    </location>
    <ligand>
        <name>ATP</name>
        <dbReference type="ChEBI" id="CHEBI:30616"/>
    </ligand>
</feature>
<keyword evidence="1 6" id="KW-0479">Metal-binding</keyword>
<dbReference type="InterPro" id="IPR044304">
    <property type="entry name" value="NUBPL-like"/>
</dbReference>
<dbReference type="PANTHER" id="PTHR42961">
    <property type="entry name" value="IRON-SULFUR PROTEIN NUBPL"/>
    <property type="match status" value="1"/>
</dbReference>
<dbReference type="GO" id="GO:0046872">
    <property type="term" value="F:metal ion binding"/>
    <property type="evidence" value="ECO:0007669"/>
    <property type="project" value="UniProtKB-KW"/>
</dbReference>
<evidence type="ECO:0000313" key="10">
    <source>
        <dbReference type="Proteomes" id="UP000500938"/>
    </source>
</evidence>
<sequence length="386" mass="40629">MQPLMERITGALAAVRNPRTGADVMAADMVRDIATTVDGKVRLTLLLAAQDDATLVRDVRQAIEALAGVSDVRVDVRDPAQTEPTPARRAPTSAPPAMNQPQAPATGGMGRALPVMDAAPKAPPKVPEPVAYPQLGRIIAVSSGKGGVGKSTVAVNLAVALAKMGKRVGIMDADIYGPNLPLMLGVDAAPAVVDEKIIPLEAYGIKVMSIGFLIEKEQPAIWRGPIVMKILTQFLKDVAWGQLDYFLVDMPPGTGDAQLSLVQATQVHGAVIVTTPQQVSVGDALRGVKMFERTAVPVLGIVENMSYFENPETGKPIAVFGTGGGARLATETNLPLIGQVPLDPRIQEGGDTGRPIVDAEPTSRAAKELEAIAQRVVERLVSIYGN</sequence>
<dbReference type="Gene3D" id="3.30.300.130">
    <property type="entry name" value="Fe-S cluster assembly (FSCA)"/>
    <property type="match status" value="1"/>
</dbReference>
<feature type="region of interest" description="Disordered" evidence="7">
    <location>
        <begin position="75"/>
        <end position="111"/>
    </location>
</feature>
<feature type="compositionally biased region" description="Low complexity" evidence="7">
    <location>
        <begin position="81"/>
        <end position="105"/>
    </location>
</feature>
<evidence type="ECO:0000256" key="7">
    <source>
        <dbReference type="SAM" id="MobiDB-lite"/>
    </source>
</evidence>
<dbReference type="EMBL" id="CP053085">
    <property type="protein sequence ID" value="QJR34424.1"/>
    <property type="molecule type" value="Genomic_DNA"/>
</dbReference>
<dbReference type="Gene3D" id="3.40.50.300">
    <property type="entry name" value="P-loop containing nucleotide triphosphate hydrolases"/>
    <property type="match status" value="1"/>
</dbReference>
<keyword evidence="6" id="KW-0378">Hydrolase</keyword>
<dbReference type="FunFam" id="3.40.50.300:FF:001119">
    <property type="entry name" value="Iron-sulfur cluster carrier protein"/>
    <property type="match status" value="1"/>
</dbReference>
<comment type="function">
    <text evidence="6">Binds and transfers iron-sulfur (Fe-S) clusters to target apoproteins. Can hydrolyze ATP.</text>
</comment>
<dbReference type="GO" id="GO:0016887">
    <property type="term" value="F:ATP hydrolysis activity"/>
    <property type="evidence" value="ECO:0007669"/>
    <property type="project" value="UniProtKB-UniRule"/>
</dbReference>
<name>A0A6M4IH42_9BACT</name>
<comment type="subunit">
    <text evidence="6">Homodimer.</text>
</comment>
<dbReference type="RefSeq" id="WP_171223850.1">
    <property type="nucleotide sequence ID" value="NZ_CP053085.1"/>
</dbReference>
<keyword evidence="10" id="KW-1185">Reference proteome</keyword>
<evidence type="ECO:0000256" key="1">
    <source>
        <dbReference type="ARBA" id="ARBA00022723"/>
    </source>
</evidence>
<dbReference type="GO" id="GO:0140663">
    <property type="term" value="F:ATP-dependent FeS chaperone activity"/>
    <property type="evidence" value="ECO:0007669"/>
    <property type="project" value="InterPro"/>
</dbReference>
<keyword evidence="4 6" id="KW-0408">Iron</keyword>
<dbReference type="InterPro" id="IPR002744">
    <property type="entry name" value="MIP18-like"/>
</dbReference>
<dbReference type="SUPFAM" id="SSF117916">
    <property type="entry name" value="Fe-S cluster assembly (FSCA) domain-like"/>
    <property type="match status" value="1"/>
</dbReference>
<dbReference type="Proteomes" id="UP000500938">
    <property type="component" value="Chromosome"/>
</dbReference>
<organism evidence="9 10">
    <name type="scientific">Gemmatimonas groenlandica</name>
    <dbReference type="NCBI Taxonomy" id="2732249"/>
    <lineage>
        <taxon>Bacteria</taxon>
        <taxon>Pseudomonadati</taxon>
        <taxon>Gemmatimonadota</taxon>
        <taxon>Gemmatimonadia</taxon>
        <taxon>Gemmatimonadales</taxon>
        <taxon>Gemmatimonadaceae</taxon>
        <taxon>Gemmatimonas</taxon>
    </lineage>
</organism>
<evidence type="ECO:0000313" key="9">
    <source>
        <dbReference type="EMBL" id="QJR34424.1"/>
    </source>
</evidence>
<dbReference type="GO" id="GO:0051539">
    <property type="term" value="F:4 iron, 4 sulfur cluster binding"/>
    <property type="evidence" value="ECO:0007669"/>
    <property type="project" value="TreeGrafter"/>
</dbReference>
<evidence type="ECO:0000256" key="2">
    <source>
        <dbReference type="ARBA" id="ARBA00022741"/>
    </source>
</evidence>
<dbReference type="GO" id="GO:0016226">
    <property type="term" value="P:iron-sulfur cluster assembly"/>
    <property type="evidence" value="ECO:0007669"/>
    <property type="project" value="InterPro"/>
</dbReference>